<feature type="transmembrane region" description="Helical" evidence="1">
    <location>
        <begin position="83"/>
        <end position="102"/>
    </location>
</feature>
<dbReference type="RefSeq" id="WP_108106788.1">
    <property type="nucleotide sequence ID" value="NZ_QASN01000014.1"/>
</dbReference>
<dbReference type="OrthoDB" id="6920233at2"/>
<keyword evidence="3" id="KW-1185">Reference proteome</keyword>
<dbReference type="InterPro" id="IPR009937">
    <property type="entry name" value="Phage_holin_3_6"/>
</dbReference>
<dbReference type="EMBL" id="QASN01000014">
    <property type="protein sequence ID" value="PTU74888.1"/>
    <property type="molecule type" value="Genomic_DNA"/>
</dbReference>
<comment type="caution">
    <text evidence="2">The sequence shown here is derived from an EMBL/GenBank/DDBJ whole genome shotgun (WGS) entry which is preliminary data.</text>
</comment>
<dbReference type="Proteomes" id="UP000244064">
    <property type="component" value="Unassembled WGS sequence"/>
</dbReference>
<keyword evidence="1" id="KW-1133">Transmembrane helix</keyword>
<name>A0A2T5PAW4_9PSED</name>
<dbReference type="Pfam" id="PF07332">
    <property type="entry name" value="Phage_holin_3_6"/>
    <property type="match status" value="1"/>
</dbReference>
<sequence length="131" mass="14455">MDETSHYSQTSDEAPRPSLKKLGGVAVGLLQSHLELLGIEFQEEKSRSFQLFLFAGVALIFGLLLLVGLSAALMIHFWDSHRLLAAIGLCLIYGCGLAFALLRARSLVQRGETPFQTTLEELARTRENLLP</sequence>
<feature type="transmembrane region" description="Helical" evidence="1">
    <location>
        <begin position="51"/>
        <end position="77"/>
    </location>
</feature>
<protein>
    <recommendedName>
        <fullName evidence="4">Phage holin family protein</fullName>
    </recommendedName>
</protein>
<keyword evidence="1" id="KW-0812">Transmembrane</keyword>
<proteinExistence type="predicted"/>
<keyword evidence="1" id="KW-0472">Membrane</keyword>
<evidence type="ECO:0000256" key="1">
    <source>
        <dbReference type="SAM" id="Phobius"/>
    </source>
</evidence>
<dbReference type="AlphaFoldDB" id="A0A2T5PAW4"/>
<organism evidence="2 3">
    <name type="scientific">Pseudomonas mangrovi</name>
    <dbReference type="NCBI Taxonomy" id="2161748"/>
    <lineage>
        <taxon>Bacteria</taxon>
        <taxon>Pseudomonadati</taxon>
        <taxon>Pseudomonadota</taxon>
        <taxon>Gammaproteobacteria</taxon>
        <taxon>Pseudomonadales</taxon>
        <taxon>Pseudomonadaceae</taxon>
        <taxon>Pseudomonas</taxon>
    </lineage>
</organism>
<evidence type="ECO:0000313" key="3">
    <source>
        <dbReference type="Proteomes" id="UP000244064"/>
    </source>
</evidence>
<gene>
    <name evidence="2" type="ORF">DBO85_08280</name>
</gene>
<reference evidence="2 3" key="1">
    <citation type="submission" date="2018-04" db="EMBL/GenBank/DDBJ databases">
        <title>Pseudomonas sp. nov., isolated from mangrove soil.</title>
        <authorList>
            <person name="Chen C."/>
        </authorList>
    </citation>
    <scope>NUCLEOTIDE SEQUENCE [LARGE SCALE GENOMIC DNA]</scope>
    <source>
        <strain evidence="2 3">TC-11</strain>
    </source>
</reference>
<evidence type="ECO:0000313" key="2">
    <source>
        <dbReference type="EMBL" id="PTU74888.1"/>
    </source>
</evidence>
<accession>A0A2T5PAW4</accession>
<evidence type="ECO:0008006" key="4">
    <source>
        <dbReference type="Google" id="ProtNLM"/>
    </source>
</evidence>